<evidence type="ECO:0000313" key="7">
    <source>
        <dbReference type="Proteomes" id="UP000191257"/>
    </source>
</evidence>
<evidence type="ECO:0000256" key="3">
    <source>
        <dbReference type="ARBA" id="ARBA00022741"/>
    </source>
</evidence>
<keyword evidence="7" id="KW-1185">Reference proteome</keyword>
<evidence type="ECO:0000256" key="4">
    <source>
        <dbReference type="ARBA" id="ARBA00022840"/>
    </source>
</evidence>
<dbReference type="InterPro" id="IPR050095">
    <property type="entry name" value="ECF_ABC_transporter_ATP-bd"/>
</dbReference>
<protein>
    <submittedName>
        <fullName evidence="6">Cobalt ABC transporter ATP-binding protein</fullName>
    </submittedName>
</protein>
<dbReference type="PANTHER" id="PTHR43553:SF24">
    <property type="entry name" value="ENERGY-COUPLING FACTOR TRANSPORTER ATP-BINDING PROTEIN ECFA1"/>
    <property type="match status" value="1"/>
</dbReference>
<dbReference type="Proteomes" id="UP000191257">
    <property type="component" value="Plasmid unnamed2"/>
</dbReference>
<dbReference type="RefSeq" id="WP_080619999.1">
    <property type="nucleotide sequence ID" value="NZ_CAWMZI010000003.1"/>
</dbReference>
<evidence type="ECO:0000313" key="6">
    <source>
        <dbReference type="EMBL" id="ARC34966.1"/>
    </source>
</evidence>
<sequence>MTAGVEIEGLSFGYPGQPLLFSGLDLSLRAGTGLAVLGPNGRGKSSLLRLLSGLERPLRGRIRVAGLDLSHALARDVARLVGMVAQSSDRQFLRARVIDEVALGARTLGLAHPGMLAQGALERLGIADLAPCHPLDLDAGRRRLVALAAAVAHRPRLLLLDEAQRGLDRLNRGFLERLIQSETVLGTTVLAVTHDTDFARRIASHMLLVSQTGVEVRACKDWSGG</sequence>
<geneLocation type="plasmid" evidence="6 7">
    <name>unnamed2</name>
</geneLocation>
<keyword evidence="3" id="KW-0547">Nucleotide-binding</keyword>
<keyword evidence="6" id="KW-0614">Plasmid</keyword>
<reference evidence="6" key="1">
    <citation type="submission" date="2017-12" db="EMBL/GenBank/DDBJ databases">
        <title>FDA dAtabase for Regulatory Grade micrObial Sequences (FDA-ARGOS): Supporting development and validation of Infectious Disease Dx tests.</title>
        <authorList>
            <person name="Campos J."/>
            <person name="Goldberg B."/>
            <person name="Tallon L."/>
            <person name="Sadzewicz L."/>
            <person name="Sengamalay N."/>
            <person name="Ott S."/>
            <person name="Godinez A."/>
            <person name="Nagaraj S."/>
            <person name="Vyas G."/>
            <person name="Aluvathingal J."/>
            <person name="Nadendla S."/>
            <person name="Geyer C."/>
            <person name="Nandy P."/>
            <person name="Hobson J."/>
            <person name="Sichtig H."/>
        </authorList>
    </citation>
    <scope>NUCLEOTIDE SEQUENCE</scope>
    <source>
        <strain evidence="6">FDAARGOS_252</strain>
        <plasmid evidence="6">unnamed2</plasmid>
    </source>
</reference>
<evidence type="ECO:0000259" key="5">
    <source>
        <dbReference type="PROSITE" id="PS50893"/>
    </source>
</evidence>
<dbReference type="eggNOG" id="COG1122">
    <property type="taxonomic scope" value="Bacteria"/>
</dbReference>
<evidence type="ECO:0000256" key="1">
    <source>
        <dbReference type="ARBA" id="ARBA00005417"/>
    </source>
</evidence>
<proteinExistence type="inferred from homology"/>
<dbReference type="GO" id="GO:0016887">
    <property type="term" value="F:ATP hydrolysis activity"/>
    <property type="evidence" value="ECO:0007669"/>
    <property type="project" value="InterPro"/>
</dbReference>
<dbReference type="PANTHER" id="PTHR43553">
    <property type="entry name" value="HEAVY METAL TRANSPORTER"/>
    <property type="match status" value="1"/>
</dbReference>
<evidence type="ECO:0000256" key="2">
    <source>
        <dbReference type="ARBA" id="ARBA00022448"/>
    </source>
</evidence>
<dbReference type="KEGG" id="pye:A6J80_00090"/>
<dbReference type="EMBL" id="CP020440">
    <property type="protein sequence ID" value="ARC34966.1"/>
    <property type="molecule type" value="Genomic_DNA"/>
</dbReference>
<organism evidence="6 7">
    <name type="scientific">Paracoccus yeei</name>
    <dbReference type="NCBI Taxonomy" id="147645"/>
    <lineage>
        <taxon>Bacteria</taxon>
        <taxon>Pseudomonadati</taxon>
        <taxon>Pseudomonadota</taxon>
        <taxon>Alphaproteobacteria</taxon>
        <taxon>Rhodobacterales</taxon>
        <taxon>Paracoccaceae</taxon>
        <taxon>Paracoccus</taxon>
    </lineage>
</organism>
<dbReference type="SMART" id="SM00382">
    <property type="entry name" value="AAA"/>
    <property type="match status" value="1"/>
</dbReference>
<dbReference type="InterPro" id="IPR003439">
    <property type="entry name" value="ABC_transporter-like_ATP-bd"/>
</dbReference>
<dbReference type="GO" id="GO:0042626">
    <property type="term" value="F:ATPase-coupled transmembrane transporter activity"/>
    <property type="evidence" value="ECO:0007669"/>
    <property type="project" value="TreeGrafter"/>
</dbReference>
<name>A0A1V0GM76_9RHOB</name>
<dbReference type="InterPro" id="IPR003593">
    <property type="entry name" value="AAA+_ATPase"/>
</dbReference>
<dbReference type="PROSITE" id="PS50893">
    <property type="entry name" value="ABC_TRANSPORTER_2"/>
    <property type="match status" value="1"/>
</dbReference>
<accession>A0A1V0GM76</accession>
<keyword evidence="4 6" id="KW-0067">ATP-binding</keyword>
<dbReference type="GO" id="GO:0043190">
    <property type="term" value="C:ATP-binding cassette (ABC) transporter complex"/>
    <property type="evidence" value="ECO:0007669"/>
    <property type="project" value="TreeGrafter"/>
</dbReference>
<dbReference type="InterPro" id="IPR027417">
    <property type="entry name" value="P-loop_NTPase"/>
</dbReference>
<gene>
    <name evidence="6" type="ORF">A6J80_00090</name>
</gene>
<dbReference type="Pfam" id="PF00005">
    <property type="entry name" value="ABC_tran"/>
    <property type="match status" value="1"/>
</dbReference>
<keyword evidence="2" id="KW-0813">Transport</keyword>
<dbReference type="SUPFAM" id="SSF52540">
    <property type="entry name" value="P-loop containing nucleoside triphosphate hydrolases"/>
    <property type="match status" value="1"/>
</dbReference>
<feature type="domain" description="ABC transporter" evidence="5">
    <location>
        <begin position="5"/>
        <end position="223"/>
    </location>
</feature>
<dbReference type="Gene3D" id="3.40.50.300">
    <property type="entry name" value="P-loop containing nucleotide triphosphate hydrolases"/>
    <property type="match status" value="1"/>
</dbReference>
<dbReference type="AlphaFoldDB" id="A0A1V0GM76"/>
<comment type="similarity">
    <text evidence="1">Belongs to the ABC transporter superfamily.</text>
</comment>
<dbReference type="GO" id="GO:0005524">
    <property type="term" value="F:ATP binding"/>
    <property type="evidence" value="ECO:0007669"/>
    <property type="project" value="UniProtKB-KW"/>
</dbReference>